<evidence type="ECO:0000313" key="5">
    <source>
        <dbReference type="Proteomes" id="UP000494205"/>
    </source>
</evidence>
<reference evidence="3 4" key="1">
    <citation type="submission" date="2018-01" db="EMBL/GenBank/DDBJ databases">
        <title>Whole genome analyses suggest that Burkholderia sensu lato contains two further novel genera in the rhizoxinica-symbiotica group Mycetohabitans gen. nov., and Trinickia gen. nov.: implications for the evolution of diazotrophy and nodulation in the Burkholderiaceae.</title>
        <authorList>
            <person name="Estrada-de los Santos P."/>
            <person name="Palmer M."/>
            <person name="Chavez-Ramirez B."/>
            <person name="Beukes C."/>
            <person name="Steenkamp E.T."/>
            <person name="Hirsch A.M."/>
            <person name="Manyaka P."/>
            <person name="Maluk M."/>
            <person name="Lafos M."/>
            <person name="Crook M."/>
            <person name="Gross E."/>
            <person name="Simon M.F."/>
            <person name="Bueno dos Reis Junior F."/>
            <person name="Poole P.S."/>
            <person name="Venter S.N."/>
            <person name="James E.K."/>
        </authorList>
    </citation>
    <scope>NUCLEOTIDE SEQUENCE [LARGE SCALE GENOMIC DNA]</scope>
    <source>
        <strain evidence="3 4">WSM 3937</strain>
    </source>
</reference>
<dbReference type="Pfam" id="PF13618">
    <property type="entry name" value="Gluconate_2-dh3"/>
    <property type="match status" value="1"/>
</dbReference>
<feature type="region of interest" description="Disordered" evidence="1">
    <location>
        <begin position="195"/>
        <end position="215"/>
    </location>
</feature>
<evidence type="ECO:0000256" key="1">
    <source>
        <dbReference type="SAM" id="MobiDB-lite"/>
    </source>
</evidence>
<gene>
    <name evidence="3" type="ORF">C0Z16_35660</name>
    <name evidence="2" type="ORF">LMG27174_06959</name>
</gene>
<dbReference type="Proteomes" id="UP000235659">
    <property type="component" value="Unassembled WGS sequence"/>
</dbReference>
<reference evidence="2 5" key="2">
    <citation type="submission" date="2020-04" db="EMBL/GenBank/DDBJ databases">
        <authorList>
            <person name="De Canck E."/>
        </authorList>
    </citation>
    <scope>NUCLEOTIDE SEQUENCE [LARGE SCALE GENOMIC DNA]</scope>
    <source>
        <strain evidence="2 5">LMG 27174</strain>
    </source>
</reference>
<sequence length="215" mass="24628">MTALPRYPGYDVTMKRDTPSWDDVTRNVIDERLATPQNPHFFDAVEWRALVALCACIVPQDRQRPAVPVAALVDARLEKNTGDGYRDARLPPMREAWRIGLHAIDAESRARHELPFASIEDPARHALLVDMQQGKLTSMEWRGMPPAVFFAERVLHDICGMYYAHPHAWSEIGFGGPANPRGYVRMYFNRRDPWEAAEAKPGQEDEARKENRHVR</sequence>
<name>A0A2N7VPF8_9BURK</name>
<accession>A0A2N7VPF8</accession>
<dbReference type="AlphaFoldDB" id="A0A2N7VPF8"/>
<dbReference type="Proteomes" id="UP000494205">
    <property type="component" value="Unassembled WGS sequence"/>
</dbReference>
<dbReference type="EMBL" id="PNXY01000062">
    <property type="protein sequence ID" value="PMS19012.1"/>
    <property type="molecule type" value="Genomic_DNA"/>
</dbReference>
<keyword evidence="4" id="KW-1185">Reference proteome</keyword>
<protein>
    <submittedName>
        <fullName evidence="3">Gluconate 2-dehydrogenase</fullName>
    </submittedName>
</protein>
<organism evidence="2 5">
    <name type="scientific">Paraburkholderia rhynchosiae</name>
    <dbReference type="NCBI Taxonomy" id="487049"/>
    <lineage>
        <taxon>Bacteria</taxon>
        <taxon>Pseudomonadati</taxon>
        <taxon>Pseudomonadota</taxon>
        <taxon>Betaproteobacteria</taxon>
        <taxon>Burkholderiales</taxon>
        <taxon>Burkholderiaceae</taxon>
        <taxon>Paraburkholderia</taxon>
    </lineage>
</organism>
<dbReference type="EMBL" id="CADIJZ010000056">
    <property type="protein sequence ID" value="CAB3743251.1"/>
    <property type="molecule type" value="Genomic_DNA"/>
</dbReference>
<evidence type="ECO:0000313" key="4">
    <source>
        <dbReference type="Proteomes" id="UP000235659"/>
    </source>
</evidence>
<feature type="compositionally biased region" description="Basic and acidic residues" evidence="1">
    <location>
        <begin position="195"/>
        <end position="209"/>
    </location>
</feature>
<evidence type="ECO:0000313" key="2">
    <source>
        <dbReference type="EMBL" id="CAB3743251.1"/>
    </source>
</evidence>
<evidence type="ECO:0000313" key="3">
    <source>
        <dbReference type="EMBL" id="PMS19012.1"/>
    </source>
</evidence>
<proteinExistence type="predicted"/>
<dbReference type="OrthoDB" id="63962at2"/>
<dbReference type="RefSeq" id="WP_102636668.1">
    <property type="nucleotide sequence ID" value="NZ_CADIJZ010000056.1"/>
</dbReference>
<dbReference type="InterPro" id="IPR027056">
    <property type="entry name" value="Gluconate_2DH_su3"/>
</dbReference>